<protein>
    <submittedName>
        <fullName evidence="3">Uncharacterized protein</fullName>
    </submittedName>
</protein>
<reference evidence="3 4" key="1">
    <citation type="submission" date="2016-10" db="EMBL/GenBank/DDBJ databases">
        <authorList>
            <person name="de Groot N.N."/>
        </authorList>
    </citation>
    <scope>NUCLEOTIDE SEQUENCE [LARGE SCALE GENOMIC DNA]</scope>
    <source>
        <strain evidence="3 4">DSM 6059</strain>
    </source>
</reference>
<keyword evidence="1" id="KW-1133">Transmembrane helix</keyword>
<feature type="transmembrane region" description="Helical" evidence="1">
    <location>
        <begin position="717"/>
        <end position="737"/>
    </location>
</feature>
<keyword evidence="2" id="KW-0732">Signal</keyword>
<accession>A0A1I1Q5S5</accession>
<evidence type="ECO:0000313" key="3">
    <source>
        <dbReference type="EMBL" id="SFD17347.1"/>
    </source>
</evidence>
<dbReference type="AlphaFoldDB" id="A0A1I1Q5S5"/>
<keyword evidence="1" id="KW-0472">Membrane</keyword>
<feature type="chain" id="PRO_5011583358" evidence="2">
    <location>
        <begin position="26"/>
        <end position="744"/>
    </location>
</feature>
<dbReference type="EMBL" id="FOLO01000038">
    <property type="protein sequence ID" value="SFD17347.1"/>
    <property type="molecule type" value="Genomic_DNA"/>
</dbReference>
<evidence type="ECO:0000256" key="2">
    <source>
        <dbReference type="SAM" id="SignalP"/>
    </source>
</evidence>
<dbReference type="Proteomes" id="UP000198862">
    <property type="component" value="Unassembled WGS sequence"/>
</dbReference>
<evidence type="ECO:0000256" key="1">
    <source>
        <dbReference type="SAM" id="Phobius"/>
    </source>
</evidence>
<sequence length="744" mass="78404">MLFNCRRVLFLIAILFLLPIKSAMADSKILTYGHPIAANQISIQSQKYAKLTSDNEISKQTKKEFTHNIDLGVLNKSLSANDIEMSGNYSYNINGNYATLNVNKITNNRTGGTSGTLTIELWATASAYNGGNINGYRLASHSVGQLSGGGTFSNITSGTVSFSEPPAGSYFMTLLVSEYGSGIVDHGTFSDKRTFGGNDGGSTGSGIDMSGSFSYQINANTVSLSVDEIANNRSGGKSGTLSIELWATTAAYTGGEITGYKLADYTYGQLTGGQYVTNINSGAISLSTPPAGTYHISMIVEEYNNGIVDYGTFDETRTFGENDGGGTGSGIDLSGKYSYDINNSSITLNADKISNNRTSGVSGTLSIELWASTSVYSGGKINGYKVADHRLGELKAGAAYANISSGTVAFSEPPAGTYYITMLVTEHNNGIVDYGTFSETRTFGGSNGGGTGTGSGLDMSGNSSYEINGDFVTLKLDKIQNNRIGGKSGTLAIELWATASPYNGGNIEGYKLATFSLGQLTGGSAFSNISSGSVALSKPPAGTYSISMLLTEYSNGIVDYGSFSDLRTFDDTTSSGTGIEIKGNLSYQLTGDLVTLKLDEIINNRNNGTSGTLSVELWASETEFNGTSITGHKLASHSIGQLAASSSFTNISSGTISFTKPPIGTYYITMLVTEYGSGIVTSASFSDLYTVKAETLPPPTLDTDTSSDSSSGGSLNYALMFFLFTLIFYRSNILLFISKKYGNK</sequence>
<proteinExistence type="predicted"/>
<gene>
    <name evidence="3" type="ORF">SAMN02745724_03752</name>
</gene>
<feature type="signal peptide" evidence="2">
    <location>
        <begin position="1"/>
        <end position="25"/>
    </location>
</feature>
<name>A0A1I1Q5S5_9GAMM</name>
<keyword evidence="4" id="KW-1185">Reference proteome</keyword>
<keyword evidence="1" id="KW-0812">Transmembrane</keyword>
<organism evidence="3 4">
    <name type="scientific">Pseudoalteromonas denitrificans DSM 6059</name>
    <dbReference type="NCBI Taxonomy" id="1123010"/>
    <lineage>
        <taxon>Bacteria</taxon>
        <taxon>Pseudomonadati</taxon>
        <taxon>Pseudomonadota</taxon>
        <taxon>Gammaproteobacteria</taxon>
        <taxon>Alteromonadales</taxon>
        <taxon>Pseudoalteromonadaceae</taxon>
        <taxon>Pseudoalteromonas</taxon>
    </lineage>
</organism>
<evidence type="ECO:0000313" key="4">
    <source>
        <dbReference type="Proteomes" id="UP000198862"/>
    </source>
</evidence>